<keyword evidence="2" id="KW-1133">Transmembrane helix</keyword>
<keyword evidence="2" id="KW-0472">Membrane</keyword>
<keyword evidence="2" id="KW-0812">Transmembrane</keyword>
<feature type="region of interest" description="Disordered" evidence="1">
    <location>
        <begin position="46"/>
        <end position="71"/>
    </location>
</feature>
<proteinExistence type="predicted"/>
<evidence type="ECO:0000313" key="4">
    <source>
        <dbReference type="Proteomes" id="UP000654075"/>
    </source>
</evidence>
<dbReference type="EMBL" id="CAJNNV010007770">
    <property type="protein sequence ID" value="CAE8595338.1"/>
    <property type="molecule type" value="Genomic_DNA"/>
</dbReference>
<sequence>MIAQEFPSDSTALATMLIGALGVGISVGSCATTTLKMWLHDRVQKKAGAIPDEQPADAAEEPTSGPSSAVDVAVQTDRPPAVSPAVLDSIWVSEFGEKYHRAPECRGLRSANMRISKTRCKMCG</sequence>
<name>A0A813E4J7_POLGL</name>
<dbReference type="Proteomes" id="UP000654075">
    <property type="component" value="Unassembled WGS sequence"/>
</dbReference>
<accession>A0A813E4J7</accession>
<protein>
    <submittedName>
        <fullName evidence="3">Uncharacterized protein</fullName>
    </submittedName>
</protein>
<comment type="caution">
    <text evidence="3">The sequence shown here is derived from an EMBL/GenBank/DDBJ whole genome shotgun (WGS) entry which is preliminary data.</text>
</comment>
<reference evidence="3" key="1">
    <citation type="submission" date="2021-02" db="EMBL/GenBank/DDBJ databases">
        <authorList>
            <person name="Dougan E. K."/>
            <person name="Rhodes N."/>
            <person name="Thang M."/>
            <person name="Chan C."/>
        </authorList>
    </citation>
    <scope>NUCLEOTIDE SEQUENCE</scope>
</reference>
<dbReference type="AlphaFoldDB" id="A0A813E4J7"/>
<keyword evidence="4" id="KW-1185">Reference proteome</keyword>
<evidence type="ECO:0000256" key="2">
    <source>
        <dbReference type="SAM" id="Phobius"/>
    </source>
</evidence>
<organism evidence="3 4">
    <name type="scientific">Polarella glacialis</name>
    <name type="common">Dinoflagellate</name>
    <dbReference type="NCBI Taxonomy" id="89957"/>
    <lineage>
        <taxon>Eukaryota</taxon>
        <taxon>Sar</taxon>
        <taxon>Alveolata</taxon>
        <taxon>Dinophyceae</taxon>
        <taxon>Suessiales</taxon>
        <taxon>Suessiaceae</taxon>
        <taxon>Polarella</taxon>
    </lineage>
</organism>
<gene>
    <name evidence="3" type="ORF">PGLA1383_LOCUS13851</name>
</gene>
<evidence type="ECO:0000256" key="1">
    <source>
        <dbReference type="SAM" id="MobiDB-lite"/>
    </source>
</evidence>
<evidence type="ECO:0000313" key="3">
    <source>
        <dbReference type="EMBL" id="CAE8595338.1"/>
    </source>
</evidence>
<feature type="transmembrane region" description="Helical" evidence="2">
    <location>
        <begin position="12"/>
        <end position="35"/>
    </location>
</feature>